<evidence type="ECO:0000313" key="2">
    <source>
        <dbReference type="Proteomes" id="UP000327085"/>
    </source>
</evidence>
<dbReference type="AlphaFoldDB" id="A0A5E4FXW0"/>
<organism evidence="1 2">
    <name type="scientific">Prunus dulcis</name>
    <name type="common">Almond</name>
    <name type="synonym">Amygdalus dulcis</name>
    <dbReference type="NCBI Taxonomy" id="3755"/>
    <lineage>
        <taxon>Eukaryota</taxon>
        <taxon>Viridiplantae</taxon>
        <taxon>Streptophyta</taxon>
        <taxon>Embryophyta</taxon>
        <taxon>Tracheophyta</taxon>
        <taxon>Spermatophyta</taxon>
        <taxon>Magnoliopsida</taxon>
        <taxon>eudicotyledons</taxon>
        <taxon>Gunneridae</taxon>
        <taxon>Pentapetalae</taxon>
        <taxon>rosids</taxon>
        <taxon>fabids</taxon>
        <taxon>Rosales</taxon>
        <taxon>Rosaceae</taxon>
        <taxon>Amygdaloideae</taxon>
        <taxon>Amygdaleae</taxon>
        <taxon>Prunus</taxon>
    </lineage>
</organism>
<dbReference type="Proteomes" id="UP000327085">
    <property type="component" value="Chromosome 5"/>
</dbReference>
<dbReference type="EMBL" id="CABIKO010000244">
    <property type="protein sequence ID" value="VVA32327.1"/>
    <property type="molecule type" value="Genomic_DNA"/>
</dbReference>
<protein>
    <submittedName>
        <fullName evidence="1">PREDICTED: PRUPE_5G035900</fullName>
    </submittedName>
</protein>
<evidence type="ECO:0000313" key="1">
    <source>
        <dbReference type="EMBL" id="VVA32327.1"/>
    </source>
</evidence>
<name>A0A5E4FXW0_PRUDU</name>
<proteinExistence type="predicted"/>
<reference evidence="2" key="1">
    <citation type="journal article" date="2020" name="Plant J.">
        <title>Transposons played a major role in the diversification between the closely related almond and peach genomes: results from the almond genome sequence.</title>
        <authorList>
            <person name="Alioto T."/>
            <person name="Alexiou K.G."/>
            <person name="Bardil A."/>
            <person name="Barteri F."/>
            <person name="Castanera R."/>
            <person name="Cruz F."/>
            <person name="Dhingra A."/>
            <person name="Duval H."/>
            <person name="Fernandez I Marti A."/>
            <person name="Frias L."/>
            <person name="Galan B."/>
            <person name="Garcia J.L."/>
            <person name="Howad W."/>
            <person name="Gomez-Garrido J."/>
            <person name="Gut M."/>
            <person name="Julca I."/>
            <person name="Morata J."/>
            <person name="Puigdomenech P."/>
            <person name="Ribeca P."/>
            <person name="Rubio Cabetas M.J."/>
            <person name="Vlasova A."/>
            <person name="Wirthensohn M."/>
            <person name="Garcia-Mas J."/>
            <person name="Gabaldon T."/>
            <person name="Casacuberta J.M."/>
            <person name="Arus P."/>
        </authorList>
    </citation>
    <scope>NUCLEOTIDE SEQUENCE [LARGE SCALE GENOMIC DNA]</scope>
    <source>
        <strain evidence="2">cv. Texas</strain>
    </source>
</reference>
<sequence>MVDEDEDEDDAKRAFNNSRSLNYLKQQLPVSWSHNPLTTLKLMICNLYAGKRLYLLVNILYGLLLLPPEEAAAEKVLGALEKVLQSSRHV</sequence>
<dbReference type="Gramene" id="VVA32327">
    <property type="protein sequence ID" value="VVA32327"/>
    <property type="gene ID" value="Prudul26B012653"/>
</dbReference>
<gene>
    <name evidence="1" type="ORF">ALMOND_2B012653</name>
</gene>
<dbReference type="InParanoid" id="A0A5E4FXW0"/>
<accession>A0A5E4FXW0</accession>